<evidence type="ECO:0000313" key="2">
    <source>
        <dbReference type="Proteomes" id="UP001054945"/>
    </source>
</evidence>
<dbReference type="EMBL" id="BPLR01020518">
    <property type="protein sequence ID" value="GIX79666.1"/>
    <property type="molecule type" value="Genomic_DNA"/>
</dbReference>
<dbReference type="AlphaFoldDB" id="A0AAV4N5F1"/>
<proteinExistence type="predicted"/>
<accession>A0AAV4N5F1</accession>
<name>A0AAV4N5F1_CAEEX</name>
<reference evidence="1 2" key="1">
    <citation type="submission" date="2021-06" db="EMBL/GenBank/DDBJ databases">
        <title>Caerostris extrusa draft genome.</title>
        <authorList>
            <person name="Kono N."/>
            <person name="Arakawa K."/>
        </authorList>
    </citation>
    <scope>NUCLEOTIDE SEQUENCE [LARGE SCALE GENOMIC DNA]</scope>
</reference>
<comment type="caution">
    <text evidence="1">The sequence shown here is derived from an EMBL/GenBank/DDBJ whole genome shotgun (WGS) entry which is preliminary data.</text>
</comment>
<dbReference type="Proteomes" id="UP001054945">
    <property type="component" value="Unassembled WGS sequence"/>
</dbReference>
<sequence length="131" mass="14942">MKHFHHIKCDTIFSVHVSEALINLPAKTVPSVKHLEDNREEEEKSVKLLVRTATSSNSRFFFFSFRVMASLRSDFFCTGSRWTVLQMSNHLGVFLDSHFTPVSMATKSCSSLNNMLPLFDLSDDRPDSTII</sequence>
<protein>
    <submittedName>
        <fullName evidence="1">Uncharacterized protein</fullName>
    </submittedName>
</protein>
<gene>
    <name evidence="1" type="ORF">CEXT_549571</name>
</gene>
<organism evidence="1 2">
    <name type="scientific">Caerostris extrusa</name>
    <name type="common">Bark spider</name>
    <name type="synonym">Caerostris bankana</name>
    <dbReference type="NCBI Taxonomy" id="172846"/>
    <lineage>
        <taxon>Eukaryota</taxon>
        <taxon>Metazoa</taxon>
        <taxon>Ecdysozoa</taxon>
        <taxon>Arthropoda</taxon>
        <taxon>Chelicerata</taxon>
        <taxon>Arachnida</taxon>
        <taxon>Araneae</taxon>
        <taxon>Araneomorphae</taxon>
        <taxon>Entelegynae</taxon>
        <taxon>Araneoidea</taxon>
        <taxon>Araneidae</taxon>
        <taxon>Caerostris</taxon>
    </lineage>
</organism>
<evidence type="ECO:0000313" key="1">
    <source>
        <dbReference type="EMBL" id="GIX79666.1"/>
    </source>
</evidence>
<keyword evidence="2" id="KW-1185">Reference proteome</keyword>